<dbReference type="EMBL" id="FXTN01000010">
    <property type="protein sequence ID" value="SMO91444.1"/>
    <property type="molecule type" value="Genomic_DNA"/>
</dbReference>
<dbReference type="Proteomes" id="UP000320300">
    <property type="component" value="Unassembled WGS sequence"/>
</dbReference>
<dbReference type="RefSeq" id="WP_142529885.1">
    <property type="nucleotide sequence ID" value="NZ_CBCSJO010000010.1"/>
</dbReference>
<proteinExistence type="predicted"/>
<dbReference type="AlphaFoldDB" id="A0A521F5M5"/>
<accession>A0A521F5M5</accession>
<organism evidence="1 2">
    <name type="scientific">Pedobacter westerhofensis</name>
    <dbReference type="NCBI Taxonomy" id="425512"/>
    <lineage>
        <taxon>Bacteria</taxon>
        <taxon>Pseudomonadati</taxon>
        <taxon>Bacteroidota</taxon>
        <taxon>Sphingobacteriia</taxon>
        <taxon>Sphingobacteriales</taxon>
        <taxon>Sphingobacteriaceae</taxon>
        <taxon>Pedobacter</taxon>
    </lineage>
</organism>
<dbReference type="Gene3D" id="3.10.450.50">
    <property type="match status" value="1"/>
</dbReference>
<gene>
    <name evidence="1" type="ORF">SAMN06265348_110175</name>
</gene>
<name>A0A521F5M5_9SPHI</name>
<protein>
    <submittedName>
        <fullName evidence="1">SnoaL-like domain-containing protein</fullName>
    </submittedName>
</protein>
<dbReference type="OrthoDB" id="9808719at2"/>
<sequence length="153" mass="17717">MNFVIISHPLIPGRTYLKTFNQLNFFQQDSRYFWCMENIKIIEETILTYTSAWNETERSAVLEKIKKCWAAEGTYTDKLTDTITGQDALADLIVGSYAQMGPRTFKVLGEPATHHQSGRFNWLAIRPEGYPVPGTDYFEFDDENRITRIVGFF</sequence>
<evidence type="ECO:0000313" key="2">
    <source>
        <dbReference type="Proteomes" id="UP000320300"/>
    </source>
</evidence>
<keyword evidence="2" id="KW-1185">Reference proteome</keyword>
<reference evidence="1 2" key="1">
    <citation type="submission" date="2017-05" db="EMBL/GenBank/DDBJ databases">
        <authorList>
            <person name="Varghese N."/>
            <person name="Submissions S."/>
        </authorList>
    </citation>
    <scope>NUCLEOTIDE SEQUENCE [LARGE SCALE GENOMIC DNA]</scope>
    <source>
        <strain evidence="1 2">DSM 19036</strain>
    </source>
</reference>
<evidence type="ECO:0000313" key="1">
    <source>
        <dbReference type="EMBL" id="SMO91444.1"/>
    </source>
</evidence>
<dbReference type="SUPFAM" id="SSF54427">
    <property type="entry name" value="NTF2-like"/>
    <property type="match status" value="1"/>
</dbReference>
<dbReference type="InterPro" id="IPR032710">
    <property type="entry name" value="NTF2-like_dom_sf"/>
</dbReference>